<feature type="domain" description="ChsH2 C-terminal OB-fold" evidence="1">
    <location>
        <begin position="61"/>
        <end position="121"/>
    </location>
</feature>
<sequence>MGFEQFGIISFTASTKAEPFVEFLKKNELRGTVCKDCGAKFFPPRTDCNVCLGQDMDWFSITGQGTLLSYTKAMFAPAGFEKEVPYLLGVAEFEDGIKVFGRIDKSLDEAVIKPGLKVTVKVVRLDNDRLTYELTAA</sequence>
<comment type="caution">
    <text evidence="3">The sequence shown here is derived from an EMBL/GenBank/DDBJ whole genome shotgun (WGS) entry which is preliminary data.</text>
</comment>
<dbReference type="InterPro" id="IPR022002">
    <property type="entry name" value="ChsH2_Znr"/>
</dbReference>
<accession>A0A7C4ARM6</accession>
<dbReference type="Gene3D" id="6.10.30.10">
    <property type="match status" value="1"/>
</dbReference>
<evidence type="ECO:0000313" key="3">
    <source>
        <dbReference type="EMBL" id="HGH60946.1"/>
    </source>
</evidence>
<name>A0A7C4ARM6_9BACT</name>
<dbReference type="Pfam" id="PF01796">
    <property type="entry name" value="OB_ChsH2_C"/>
    <property type="match status" value="1"/>
</dbReference>
<proteinExistence type="predicted"/>
<dbReference type="InterPro" id="IPR052513">
    <property type="entry name" value="Thioester_dehydratase-like"/>
</dbReference>
<evidence type="ECO:0000259" key="1">
    <source>
        <dbReference type="Pfam" id="PF01796"/>
    </source>
</evidence>
<dbReference type="AlphaFoldDB" id="A0A7C4ARM6"/>
<dbReference type="PANTHER" id="PTHR34075">
    <property type="entry name" value="BLR3430 PROTEIN"/>
    <property type="match status" value="1"/>
</dbReference>
<dbReference type="InterPro" id="IPR012340">
    <property type="entry name" value="NA-bd_OB-fold"/>
</dbReference>
<protein>
    <submittedName>
        <fullName evidence="3">Zn-ribbon domain-containing OB-fold protein</fullName>
    </submittedName>
</protein>
<dbReference type="InterPro" id="IPR002878">
    <property type="entry name" value="ChsH2_C"/>
</dbReference>
<reference evidence="3" key="1">
    <citation type="journal article" date="2020" name="mSystems">
        <title>Genome- and Community-Level Interaction Insights into Carbon Utilization and Element Cycling Functions of Hydrothermarchaeota in Hydrothermal Sediment.</title>
        <authorList>
            <person name="Zhou Z."/>
            <person name="Liu Y."/>
            <person name="Xu W."/>
            <person name="Pan J."/>
            <person name="Luo Z.H."/>
            <person name="Li M."/>
        </authorList>
    </citation>
    <scope>NUCLEOTIDE SEQUENCE [LARGE SCALE GENOMIC DNA]</scope>
    <source>
        <strain evidence="3">SpSt-769</strain>
    </source>
</reference>
<evidence type="ECO:0000259" key="2">
    <source>
        <dbReference type="Pfam" id="PF12172"/>
    </source>
</evidence>
<dbReference type="SUPFAM" id="SSF50249">
    <property type="entry name" value="Nucleic acid-binding proteins"/>
    <property type="match status" value="1"/>
</dbReference>
<feature type="domain" description="ChsH2 rubredoxin-like zinc ribbon" evidence="2">
    <location>
        <begin position="24"/>
        <end position="57"/>
    </location>
</feature>
<dbReference type="EMBL" id="DTGT01000202">
    <property type="protein sequence ID" value="HGH60946.1"/>
    <property type="molecule type" value="Genomic_DNA"/>
</dbReference>
<dbReference type="Pfam" id="PF12172">
    <property type="entry name" value="zf-ChsH2"/>
    <property type="match status" value="1"/>
</dbReference>
<dbReference type="PANTHER" id="PTHR34075:SF5">
    <property type="entry name" value="BLR3430 PROTEIN"/>
    <property type="match status" value="1"/>
</dbReference>
<organism evidence="3">
    <name type="scientific">Desulfomonile tiedjei</name>
    <dbReference type="NCBI Taxonomy" id="2358"/>
    <lineage>
        <taxon>Bacteria</taxon>
        <taxon>Pseudomonadati</taxon>
        <taxon>Thermodesulfobacteriota</taxon>
        <taxon>Desulfomonilia</taxon>
        <taxon>Desulfomonilales</taxon>
        <taxon>Desulfomonilaceae</taxon>
        <taxon>Desulfomonile</taxon>
    </lineage>
</organism>
<gene>
    <name evidence="3" type="ORF">ENV54_06575</name>
</gene>